<feature type="compositionally biased region" description="Basic and acidic residues" evidence="1">
    <location>
        <begin position="282"/>
        <end position="298"/>
    </location>
</feature>
<name>A0A6A5V679_9PLEO</name>
<dbReference type="EMBL" id="ML976685">
    <property type="protein sequence ID" value="KAF1972721.1"/>
    <property type="molecule type" value="Genomic_DNA"/>
</dbReference>
<dbReference type="AlphaFoldDB" id="A0A6A5V679"/>
<accession>A0A6A5V679</accession>
<organism evidence="2 3">
    <name type="scientific">Bimuria novae-zelandiae CBS 107.79</name>
    <dbReference type="NCBI Taxonomy" id="1447943"/>
    <lineage>
        <taxon>Eukaryota</taxon>
        <taxon>Fungi</taxon>
        <taxon>Dikarya</taxon>
        <taxon>Ascomycota</taxon>
        <taxon>Pezizomycotina</taxon>
        <taxon>Dothideomycetes</taxon>
        <taxon>Pleosporomycetidae</taxon>
        <taxon>Pleosporales</taxon>
        <taxon>Massarineae</taxon>
        <taxon>Didymosphaeriaceae</taxon>
        <taxon>Bimuria</taxon>
    </lineage>
</organism>
<dbReference type="Proteomes" id="UP000800036">
    <property type="component" value="Unassembled WGS sequence"/>
</dbReference>
<reference evidence="2" key="1">
    <citation type="journal article" date="2020" name="Stud. Mycol.">
        <title>101 Dothideomycetes genomes: a test case for predicting lifestyles and emergence of pathogens.</title>
        <authorList>
            <person name="Haridas S."/>
            <person name="Albert R."/>
            <person name="Binder M."/>
            <person name="Bloem J."/>
            <person name="Labutti K."/>
            <person name="Salamov A."/>
            <person name="Andreopoulos B."/>
            <person name="Baker S."/>
            <person name="Barry K."/>
            <person name="Bills G."/>
            <person name="Bluhm B."/>
            <person name="Cannon C."/>
            <person name="Castanera R."/>
            <person name="Culley D."/>
            <person name="Daum C."/>
            <person name="Ezra D."/>
            <person name="Gonzalez J."/>
            <person name="Henrissat B."/>
            <person name="Kuo A."/>
            <person name="Liang C."/>
            <person name="Lipzen A."/>
            <person name="Lutzoni F."/>
            <person name="Magnuson J."/>
            <person name="Mondo S."/>
            <person name="Nolan M."/>
            <person name="Ohm R."/>
            <person name="Pangilinan J."/>
            <person name="Park H.-J."/>
            <person name="Ramirez L."/>
            <person name="Alfaro M."/>
            <person name="Sun H."/>
            <person name="Tritt A."/>
            <person name="Yoshinaga Y."/>
            <person name="Zwiers L.-H."/>
            <person name="Turgeon B."/>
            <person name="Goodwin S."/>
            <person name="Spatafora J."/>
            <person name="Crous P."/>
            <person name="Grigoriev I."/>
        </authorList>
    </citation>
    <scope>NUCLEOTIDE SEQUENCE</scope>
    <source>
        <strain evidence="2">CBS 107.79</strain>
    </source>
</reference>
<evidence type="ECO:0008006" key="4">
    <source>
        <dbReference type="Google" id="ProtNLM"/>
    </source>
</evidence>
<evidence type="ECO:0000256" key="1">
    <source>
        <dbReference type="SAM" id="MobiDB-lite"/>
    </source>
</evidence>
<feature type="region of interest" description="Disordered" evidence="1">
    <location>
        <begin position="279"/>
        <end position="300"/>
    </location>
</feature>
<dbReference type="OrthoDB" id="5413827at2759"/>
<gene>
    <name evidence="2" type="ORF">BU23DRAFT_568912</name>
</gene>
<evidence type="ECO:0000313" key="3">
    <source>
        <dbReference type="Proteomes" id="UP000800036"/>
    </source>
</evidence>
<protein>
    <recommendedName>
        <fullName evidence="4">F-box domain-containing protein</fullName>
    </recommendedName>
</protein>
<sequence length="324" mass="36256">MCLSLRKKNPTAVLNPINLLDLPAELRNHIWRHALCYSTAEIAKLVKSIGWWNPHLIEETAVESWFIKRQASADAVNPALLRACRQINREGTPIFYSIAFIDDVVTGTVLSPDGLEEYIKHLNLMVRPRPHNFKSVFVCLHSDGGRIGLCRSRELRDASIIAHYADVVSRQSGTLDLFHLQMMDWSMNHVFGPNDSMAIPLMRGFGLLHARKVTFGMLGFGIGLCAIAGHCGVAEDELRKMPGKNLISPAGDEPVLGEFIMSWENILEKATIVLRGQQEENAPAKEEHASSFDTDSRQDAMPLNGKNWRKRFVDSSARNAAKIF</sequence>
<proteinExistence type="predicted"/>
<evidence type="ECO:0000313" key="2">
    <source>
        <dbReference type="EMBL" id="KAF1972721.1"/>
    </source>
</evidence>
<keyword evidence="3" id="KW-1185">Reference proteome</keyword>